<dbReference type="SUPFAM" id="SSF52047">
    <property type="entry name" value="RNI-like"/>
    <property type="match status" value="1"/>
</dbReference>
<dbReference type="Proteomes" id="UP001194696">
    <property type="component" value="Unassembled WGS sequence"/>
</dbReference>
<reference evidence="3 4" key="1">
    <citation type="journal article" date="2020" name="Fungal Divers.">
        <title>Resolving the Mortierellaceae phylogeny through synthesis of multi-gene phylogenetics and phylogenomics.</title>
        <authorList>
            <person name="Vandepol N."/>
            <person name="Liber J."/>
            <person name="Desiro A."/>
            <person name="Na H."/>
            <person name="Kennedy M."/>
            <person name="Barry K."/>
            <person name="Grigoriev I.V."/>
            <person name="Miller A.N."/>
            <person name="O'Donnell K."/>
            <person name="Stajich J.E."/>
            <person name="Bonito G."/>
        </authorList>
    </citation>
    <scope>NUCLEOTIDE SEQUENCE [LARGE SCALE GENOMIC DNA]</scope>
    <source>
        <strain evidence="3 4">AD045</strain>
    </source>
</reference>
<protein>
    <recommendedName>
        <fullName evidence="2">F-box domain-containing protein</fullName>
    </recommendedName>
</protein>
<name>A0ABQ7JJ31_9FUNG</name>
<evidence type="ECO:0000313" key="3">
    <source>
        <dbReference type="EMBL" id="KAG0275993.1"/>
    </source>
</evidence>
<accession>A0ABQ7JJ31</accession>
<dbReference type="Gene3D" id="1.20.1280.50">
    <property type="match status" value="1"/>
</dbReference>
<dbReference type="InterPro" id="IPR032675">
    <property type="entry name" value="LRR_dom_sf"/>
</dbReference>
<dbReference type="Gene3D" id="3.80.10.10">
    <property type="entry name" value="Ribonuclease Inhibitor"/>
    <property type="match status" value="1"/>
</dbReference>
<comment type="caution">
    <text evidence="3">The sequence shown here is derived from an EMBL/GenBank/DDBJ whole genome shotgun (WGS) entry which is preliminary data.</text>
</comment>
<feature type="coiled-coil region" evidence="1">
    <location>
        <begin position="332"/>
        <end position="359"/>
    </location>
</feature>
<organism evidence="3 4">
    <name type="scientific">Linnemannia gamsii</name>
    <dbReference type="NCBI Taxonomy" id="64522"/>
    <lineage>
        <taxon>Eukaryota</taxon>
        <taxon>Fungi</taxon>
        <taxon>Fungi incertae sedis</taxon>
        <taxon>Mucoromycota</taxon>
        <taxon>Mortierellomycotina</taxon>
        <taxon>Mortierellomycetes</taxon>
        <taxon>Mortierellales</taxon>
        <taxon>Mortierellaceae</taxon>
        <taxon>Linnemannia</taxon>
    </lineage>
</organism>
<dbReference type="EMBL" id="JAAAIM010001765">
    <property type="protein sequence ID" value="KAG0275993.1"/>
    <property type="molecule type" value="Genomic_DNA"/>
</dbReference>
<dbReference type="SUPFAM" id="SSF81383">
    <property type="entry name" value="F-box domain"/>
    <property type="match status" value="1"/>
</dbReference>
<dbReference type="InterPro" id="IPR036047">
    <property type="entry name" value="F-box-like_dom_sf"/>
</dbReference>
<proteinExistence type="predicted"/>
<keyword evidence="4" id="KW-1185">Reference proteome</keyword>
<gene>
    <name evidence="3" type="ORF">BGZ96_003523</name>
</gene>
<keyword evidence="1" id="KW-0175">Coiled coil</keyword>
<feature type="non-terminal residue" evidence="3">
    <location>
        <position position="665"/>
    </location>
</feature>
<sequence>MPDQGHFPPETLCLIFSYLPRQDLARCLYVSRLWHAEAKPQLYKIILLVPGMKLNRQLAAVKDRKALVRRVEWRPCQYGSLVPPADLLDFFLDYRPASKHSENNSNNNKRAQPQNCPVAYPIPLESSRLTLKQFSFTGGQQSWNLFDSILYSLKSLVSLDLQFVKGNGTGKAYVVDLDRILTGFPRLKHLGLSGLMLGYAPPRTAGHEEDRYGNDDEETRTEHGLESFAFTPLLMWRKGPDAFTFLERLRHLRKIVVRSQWNYLNCAERAQPWAFGRALQQCCPKLESIDAFGAVILWLFDLPIIPSDKIPHLTSLVIEPPPSINGSDMLSVSMAQKMLKALKEDENILKQRLQEQELGELLEGRSAKPFFPQLRTLILGPDHSLSAQDLISLGVQARNLTHVKITHEMYNYAGVWNMYDTDAAATAAAATAPSDAATHHSTSSSAVTNKLIEDRRLWKRRCIGNQDVTLFLQLCSSLQHFSITGRTIPFFDLAVGDITTPGGPGTTFSTPGKVETLAIHPWACEENLQTLKFGLSLHEKRPKEQHAMVWKHFGRFQKLRSLTLPVSSLVPSPAYGVEGLLTGGGRLSETLTEIRSLPSWWVVEDRREMVLWFARSFPNLLVLGLMRYREKVEGGKAEDYTDFLEDEDVKRCSIHRIFIEDRPFE</sequence>
<evidence type="ECO:0000313" key="4">
    <source>
        <dbReference type="Proteomes" id="UP001194696"/>
    </source>
</evidence>
<dbReference type="InterPro" id="IPR001810">
    <property type="entry name" value="F-box_dom"/>
</dbReference>
<evidence type="ECO:0000259" key="2">
    <source>
        <dbReference type="Pfam" id="PF12937"/>
    </source>
</evidence>
<evidence type="ECO:0000256" key="1">
    <source>
        <dbReference type="SAM" id="Coils"/>
    </source>
</evidence>
<dbReference type="Pfam" id="PF12937">
    <property type="entry name" value="F-box-like"/>
    <property type="match status" value="1"/>
</dbReference>
<feature type="domain" description="F-box" evidence="2">
    <location>
        <begin position="8"/>
        <end position="44"/>
    </location>
</feature>